<evidence type="ECO:0000313" key="3">
    <source>
        <dbReference type="EMBL" id="GLK55356.1"/>
    </source>
</evidence>
<gene>
    <name evidence="3" type="ORF">GCM10008170_13750</name>
    <name evidence="4" type="ORF">JOD31_000277</name>
</gene>
<dbReference type="EMBL" id="BSFF01000002">
    <property type="protein sequence ID" value="GLK55356.1"/>
    <property type="molecule type" value="Genomic_DNA"/>
</dbReference>
<dbReference type="PROSITE" id="PS50206">
    <property type="entry name" value="RHODANESE_3"/>
    <property type="match status" value="1"/>
</dbReference>
<dbReference type="AlphaFoldDB" id="A0A9W6IUJ7"/>
<evidence type="ECO:0000313" key="5">
    <source>
        <dbReference type="Proteomes" id="UP000758856"/>
    </source>
</evidence>
<comment type="caution">
    <text evidence="3">The sequence shown here is derived from an EMBL/GenBank/DDBJ whole genome shotgun (WGS) entry which is preliminary data.</text>
</comment>
<dbReference type="InterPro" id="IPR001763">
    <property type="entry name" value="Rhodanese-like_dom"/>
</dbReference>
<dbReference type="InterPro" id="IPR036873">
    <property type="entry name" value="Rhodanese-like_dom_sf"/>
</dbReference>
<reference evidence="3" key="3">
    <citation type="submission" date="2023-01" db="EMBL/GenBank/DDBJ databases">
        <authorList>
            <person name="Sun Q."/>
            <person name="Evtushenko L."/>
        </authorList>
    </citation>
    <scope>NUCLEOTIDE SEQUENCE</scope>
    <source>
        <strain evidence="3">VKM B-1606</strain>
    </source>
</reference>
<evidence type="ECO:0000259" key="2">
    <source>
        <dbReference type="PROSITE" id="PS50206"/>
    </source>
</evidence>
<dbReference type="InterPro" id="IPR022376">
    <property type="entry name" value="PQQ_CXXCW"/>
</dbReference>
<dbReference type="CDD" id="cd00158">
    <property type="entry name" value="RHOD"/>
    <property type="match status" value="1"/>
</dbReference>
<evidence type="ECO:0000313" key="4">
    <source>
        <dbReference type="EMBL" id="MBM7850065.1"/>
    </source>
</evidence>
<dbReference type="Pfam" id="PF00581">
    <property type="entry name" value="Rhodanese"/>
    <property type="match status" value="1"/>
</dbReference>
<organism evidence="3 6">
    <name type="scientific">Methylopila capsulata</name>
    <dbReference type="NCBI Taxonomy" id="61654"/>
    <lineage>
        <taxon>Bacteria</taxon>
        <taxon>Pseudomonadati</taxon>
        <taxon>Pseudomonadota</taxon>
        <taxon>Alphaproteobacteria</taxon>
        <taxon>Hyphomicrobiales</taxon>
        <taxon>Methylopilaceae</taxon>
        <taxon>Methylopila</taxon>
    </lineage>
</organism>
<reference evidence="4 5" key="2">
    <citation type="submission" date="2021-01" db="EMBL/GenBank/DDBJ databases">
        <title>Genomic Encyclopedia of Type Strains, Phase IV (KMG-IV): sequencing the most valuable type-strain genomes for metagenomic binning, comparative biology and taxonomic classification.</title>
        <authorList>
            <person name="Goeker M."/>
        </authorList>
    </citation>
    <scope>NUCLEOTIDE SEQUENCE [LARGE SCALE GENOMIC DNA]</scope>
    <source>
        <strain evidence="4 5">DSM 6130</strain>
    </source>
</reference>
<dbReference type="Gene3D" id="3.40.250.10">
    <property type="entry name" value="Rhodanese-like domain"/>
    <property type="match status" value="1"/>
</dbReference>
<dbReference type="SUPFAM" id="SSF52821">
    <property type="entry name" value="Rhodanese/Cell cycle control phosphatase"/>
    <property type="match status" value="1"/>
</dbReference>
<dbReference type="Proteomes" id="UP001143400">
    <property type="component" value="Unassembled WGS sequence"/>
</dbReference>
<dbReference type="RefSeq" id="WP_204948531.1">
    <property type="nucleotide sequence ID" value="NZ_BSFF01000002.1"/>
</dbReference>
<evidence type="ECO:0000256" key="1">
    <source>
        <dbReference type="SAM" id="MobiDB-lite"/>
    </source>
</evidence>
<evidence type="ECO:0000313" key="6">
    <source>
        <dbReference type="Proteomes" id="UP001143400"/>
    </source>
</evidence>
<name>A0A9W6IUJ7_9HYPH</name>
<dbReference type="NCBIfam" id="TIGR03865">
    <property type="entry name" value="PQQ_CXXCW"/>
    <property type="match status" value="1"/>
</dbReference>
<dbReference type="EMBL" id="JAFBCY010000001">
    <property type="protein sequence ID" value="MBM7850065.1"/>
    <property type="molecule type" value="Genomic_DNA"/>
</dbReference>
<feature type="region of interest" description="Disordered" evidence="1">
    <location>
        <begin position="45"/>
        <end position="65"/>
    </location>
</feature>
<proteinExistence type="predicted"/>
<accession>A0A9W6IUJ7</accession>
<feature type="domain" description="Rhodanese" evidence="2">
    <location>
        <begin position="119"/>
        <end position="208"/>
    </location>
</feature>
<protein>
    <submittedName>
        <fullName evidence="4">PQQ-dependent catabolism-associated CXXCW motif protein</fullName>
    </submittedName>
</protein>
<dbReference type="Proteomes" id="UP000758856">
    <property type="component" value="Unassembled WGS sequence"/>
</dbReference>
<sequence>MGGAVVELDGGAGRAARRAALGLAVVGSALLCLAGLGWPEPAAAAPAAEDAITGPTPPEPSDYRMEGYRSPTPATLAGARVLDTAMAEAAWRDKSMLLIDVMPRPEKPANLPAGTIWRDHARDHIPGTPWLVNVGYGKLPPDMNRFFADSLTALTGGDKAKPIAFYCRAACWMSWNAAKRAMEWGYSDVGWYPEGTDGWDAARLPLEPATPYRLDATSPTAPQ</sequence>
<keyword evidence="5" id="KW-1185">Reference proteome</keyword>
<reference evidence="3" key="1">
    <citation type="journal article" date="2014" name="Int. J. Syst. Evol. Microbiol.">
        <title>Complete genome sequence of Corynebacterium casei LMG S-19264T (=DSM 44701T), isolated from a smear-ripened cheese.</title>
        <authorList>
            <consortium name="US DOE Joint Genome Institute (JGI-PGF)"/>
            <person name="Walter F."/>
            <person name="Albersmeier A."/>
            <person name="Kalinowski J."/>
            <person name="Ruckert C."/>
        </authorList>
    </citation>
    <scope>NUCLEOTIDE SEQUENCE</scope>
    <source>
        <strain evidence="3">VKM B-1606</strain>
    </source>
</reference>